<dbReference type="PANTHER" id="PTHR30441">
    <property type="entry name" value="DUF748 DOMAIN-CONTAINING PROTEIN"/>
    <property type="match status" value="1"/>
</dbReference>
<dbReference type="InterPro" id="IPR017023">
    <property type="entry name" value="UCP034039"/>
</dbReference>
<evidence type="ECO:0000256" key="1">
    <source>
        <dbReference type="SAM" id="MobiDB-lite"/>
    </source>
</evidence>
<protein>
    <submittedName>
        <fullName evidence="4">AsmA family protein</fullName>
    </submittedName>
</protein>
<keyword evidence="2" id="KW-0472">Membrane</keyword>
<evidence type="ECO:0000259" key="3">
    <source>
        <dbReference type="Pfam" id="PF05170"/>
    </source>
</evidence>
<evidence type="ECO:0000313" key="5">
    <source>
        <dbReference type="Proteomes" id="UP000680348"/>
    </source>
</evidence>
<comment type="caution">
    <text evidence="4">The sequence shown here is derived from an EMBL/GenBank/DDBJ whole genome shotgun (WGS) entry which is preliminary data.</text>
</comment>
<dbReference type="Pfam" id="PF05170">
    <property type="entry name" value="AsmA"/>
    <property type="match status" value="1"/>
</dbReference>
<accession>A0A942E8P4</accession>
<dbReference type="GO" id="GO:0005886">
    <property type="term" value="C:plasma membrane"/>
    <property type="evidence" value="ECO:0007669"/>
    <property type="project" value="TreeGrafter"/>
</dbReference>
<dbReference type="InterPro" id="IPR007844">
    <property type="entry name" value="AsmA"/>
</dbReference>
<dbReference type="Proteomes" id="UP000680348">
    <property type="component" value="Unassembled WGS sequence"/>
</dbReference>
<feature type="domain" description="AsmA" evidence="3">
    <location>
        <begin position="8"/>
        <end position="198"/>
    </location>
</feature>
<evidence type="ECO:0000313" key="4">
    <source>
        <dbReference type="EMBL" id="MBS3652470.1"/>
    </source>
</evidence>
<evidence type="ECO:0000256" key="2">
    <source>
        <dbReference type="SAM" id="Phobius"/>
    </source>
</evidence>
<dbReference type="GO" id="GO:0090313">
    <property type="term" value="P:regulation of protein targeting to membrane"/>
    <property type="evidence" value="ECO:0007669"/>
    <property type="project" value="TreeGrafter"/>
</dbReference>
<feature type="compositionally biased region" description="Basic and acidic residues" evidence="1">
    <location>
        <begin position="1174"/>
        <end position="1211"/>
    </location>
</feature>
<feature type="transmembrane region" description="Helical" evidence="2">
    <location>
        <begin position="12"/>
        <end position="34"/>
    </location>
</feature>
<feature type="compositionally biased region" description="Basic and acidic residues" evidence="1">
    <location>
        <begin position="1219"/>
        <end position="1262"/>
    </location>
</feature>
<dbReference type="PIRSF" id="PIRSF034039">
    <property type="entry name" value="UCP034039"/>
    <property type="match status" value="1"/>
</dbReference>
<keyword evidence="2" id="KW-0812">Transmembrane</keyword>
<proteinExistence type="predicted"/>
<dbReference type="InterPro" id="IPR052894">
    <property type="entry name" value="AsmA-related"/>
</dbReference>
<keyword evidence="5" id="KW-1185">Reference proteome</keyword>
<reference evidence="4" key="1">
    <citation type="submission" date="2021-04" db="EMBL/GenBank/DDBJ databases">
        <title>Pseudaminobacter soli sp. nov., isolated from paddy soil contaminated by heavy metals.</title>
        <authorList>
            <person name="Zhang K."/>
        </authorList>
    </citation>
    <scope>NUCLEOTIDE SEQUENCE</scope>
    <source>
        <strain evidence="4">19-2017</strain>
    </source>
</reference>
<sequence length="1313" mass="137467">MRQGKVRILARLFVIVGGLVVLVLTAALIAPHFIDWTNYRADFEREASAILGRKVTVEGRADARLLPFPSITFSDVTVGGGTGEPAMTIENFSMDAELAPFLRGEFLIFDMRIERPRAIVAVAANGTVDWAARPSTPVPASRIALEKVTITDGRVELRHGPSGRTHIVSEIDAKLAAKSLTGPWRLEGSMSFDGAKTAVTASTGAVDEQGRIRLRVRAAPAAHALAVDADGQVELRQQGLVYAGAFHLLETKPEDGPGKKPAGQKNVPGYRVNGQFSLDSHKLDVSAFRFETGPTDEPYTADGSANLDFGAQQRFAITASGAQVKFDEALGAEEGTSLRLEERIAAFERAVLDLPRPTIPGSITVNLPAIVAGDTTVRDVRLSAEPAAEGWSIRSFAATLPGRTTLEAKGLLLTGDKFGFNGSLLLAVAQPSGFAAWVAKDIDDAIRRLPAAGFSAKVEMSEQRQLFSDLELVLGNAKFRGEIDSRQPADARPSTSVKLDGDAMDVDGLSAFASLFVSDAGKNRFADTDLDLSVKAGPVNVAGLTAETLDTAVRLREGRLDIDRLSIGGLAGASISATGVIKDLAGNPTGDLDASVVAADLAPLVDVLAQNLPGNPVVREVKRRVAAHPGLLSDARLDVIASAAENKDGTSGVAISLQGNAGGSALSASLWGNGSVAKIAEAELSILVSARNEDAAVLLAAAGLPTLPVASLGAGELTLSARGVPATELKTDLELKGDQFLASFQGATHLAAKGLSGKGKIQLEAADIEPWLITAGLALPGIGLGTAVEFSAQADMDGGMAVLSDINAVVNEVAIGGDLNAEIKDGIPNLDGALALDELSLDPFVAMVVGESALSGDNGRWASKPFSERTMLPFTASIDISAATLSAGSRTVGDATMSLAVGEEGLRIAGLAGTYRGGKLKGGFELKNNSGTALLSGQLQLTGADLSPVHGTGRLAGRASGSATFSGSGKSVEAIVAGLSGSGTASIRDLRIDGINEKAFGDILARADAVGRDINTKKTAAFAPEIAGQGSMSAGDVDFAFTLANGVLRAPPVTLKNPRAETTAELRADLNTGEFLADGTITYAAGEEALAGSEPALRFAASGQFGATTIEFDSEPLAQFLTQRALEREQARVDAMQALLLERQRLRREVRYYAGLKAERDRVAAEELRKAEEEARRQEEEARQKAAEEARLRAEEEEQQRLQAEEARSDEEAAQQEAEAARRAEKAARQAEEKRKTEAAARAERKRAADAARRAEEERRAAEAAAQADGRPAQPDQLPGVNSNSLSEPDFDVPPPRLAPPGIQDLFNLGTGG</sequence>
<dbReference type="RefSeq" id="WP_188258022.1">
    <property type="nucleotide sequence ID" value="NZ_JABVCF010000027.1"/>
</dbReference>
<dbReference type="PANTHER" id="PTHR30441:SF4">
    <property type="entry name" value="PROTEIN ASMA"/>
    <property type="match status" value="1"/>
</dbReference>
<feature type="region of interest" description="Disordered" evidence="1">
    <location>
        <begin position="1174"/>
        <end position="1313"/>
    </location>
</feature>
<organism evidence="4 5">
    <name type="scientific">Pseudaminobacter soli</name>
    <name type="common">ex Zhang et al. 2022</name>
    <dbReference type="NCBI Taxonomy" id="2831468"/>
    <lineage>
        <taxon>Bacteria</taxon>
        <taxon>Pseudomonadati</taxon>
        <taxon>Pseudomonadota</taxon>
        <taxon>Alphaproteobacteria</taxon>
        <taxon>Hyphomicrobiales</taxon>
        <taxon>Phyllobacteriaceae</taxon>
        <taxon>Pseudaminobacter</taxon>
    </lineage>
</organism>
<keyword evidence="2" id="KW-1133">Transmembrane helix</keyword>
<name>A0A942E8P4_9HYPH</name>
<gene>
    <name evidence="4" type="ORF">KEU06_28190</name>
</gene>
<dbReference type="EMBL" id="JAGWCR010000027">
    <property type="protein sequence ID" value="MBS3652470.1"/>
    <property type="molecule type" value="Genomic_DNA"/>
</dbReference>